<comment type="similarity">
    <text evidence="1">Belongs to the NXPE family.</text>
</comment>
<dbReference type="Proteomes" id="UP000695026">
    <property type="component" value="Unplaced"/>
</dbReference>
<evidence type="ECO:0000313" key="4">
    <source>
        <dbReference type="RefSeq" id="XP_025029240.1"/>
    </source>
</evidence>
<dbReference type="Pfam" id="PF24536">
    <property type="entry name" value="NXPE4_C"/>
    <property type="match status" value="1"/>
</dbReference>
<feature type="domain" description="NXPE C-terminal" evidence="2">
    <location>
        <begin position="361"/>
        <end position="539"/>
    </location>
</feature>
<dbReference type="PANTHER" id="PTHR16165:SF3">
    <property type="entry name" value="NXPE FAMILY MEMBER 1"/>
    <property type="match status" value="1"/>
</dbReference>
<sequence length="539" mass="61461">MLFSFPVIRRIFLMLMLASLLILSYLLHEMLLKTIALSGPQGSSTRQSGKAYDQDFCLKLMEDRFCEKGQTDPCRTNVQKKKEEEVNNILARLDQQMPSVTFTDIKSTTSAKNSKATLLNRKDSYCVGEHLLVQLDLYDYLGKKKEYGGDFLRARIFSQNLKAGASGHIKDYRNGTYLVNFTLFWEGKVRVSVLLIHPSEAVSALWAARKKGYDKIAFVGRFLNGTSDVSTECGFRISTNSELCEYGDEQDQEAFYCVKPKNLPCEAFVRLMTNNKPVSYLTVQEQSLLTRKKVDIEQEMCGWDGFSAAQWLHLAEPVVPCLLQFGQFRDLGSNLHVLKKKADLLLGRLNSAAVDRASHKHTLKYFDTHGTGNLQNLLAVDIARNVQVSWKKHGHPIITVHEYTVKDHSYMAREIDSVAGDSDTVIVVSLGQHFRPFPIELFIRRAINVREAIQRLLWRSPDTKVIIKAENIREMHTDPERFSNFHGYAQYLAARDIFQDLKIGIVDAWDMTTAYETRDVHPPSYVVGNQINMFLTFIC</sequence>
<organism evidence="3 4">
    <name type="scientific">Python bivittatus</name>
    <name type="common">Burmese python</name>
    <name type="synonym">Python molurus bivittatus</name>
    <dbReference type="NCBI Taxonomy" id="176946"/>
    <lineage>
        <taxon>Eukaryota</taxon>
        <taxon>Metazoa</taxon>
        <taxon>Chordata</taxon>
        <taxon>Craniata</taxon>
        <taxon>Vertebrata</taxon>
        <taxon>Euteleostomi</taxon>
        <taxon>Lepidosauria</taxon>
        <taxon>Squamata</taxon>
        <taxon>Bifurcata</taxon>
        <taxon>Unidentata</taxon>
        <taxon>Episquamata</taxon>
        <taxon>Toxicofera</taxon>
        <taxon>Serpentes</taxon>
        <taxon>Henophidia</taxon>
        <taxon>Pythonidae</taxon>
        <taxon>Python</taxon>
    </lineage>
</organism>
<evidence type="ECO:0000256" key="1">
    <source>
        <dbReference type="ARBA" id="ARBA00005431"/>
    </source>
</evidence>
<dbReference type="GeneID" id="103049512"/>
<dbReference type="RefSeq" id="XP_025029240.1">
    <property type="nucleotide sequence ID" value="XM_025173472.1"/>
</dbReference>
<evidence type="ECO:0000313" key="3">
    <source>
        <dbReference type="Proteomes" id="UP000695026"/>
    </source>
</evidence>
<evidence type="ECO:0000259" key="2">
    <source>
        <dbReference type="Pfam" id="PF24536"/>
    </source>
</evidence>
<dbReference type="InterPro" id="IPR026845">
    <property type="entry name" value="NXPH/NXPE"/>
</dbReference>
<proteinExistence type="inferred from homology"/>
<protein>
    <submittedName>
        <fullName evidence="4">NXPE family member 1 isoform X2</fullName>
    </submittedName>
</protein>
<dbReference type="AlphaFoldDB" id="A0A9F5MYK8"/>
<gene>
    <name evidence="4" type="primary">LOC103049512</name>
</gene>
<dbReference type="PANTHER" id="PTHR16165">
    <property type="entry name" value="NXPE FAMILY MEMBER"/>
    <property type="match status" value="1"/>
</dbReference>
<dbReference type="SUPFAM" id="SSF81296">
    <property type="entry name" value="E set domains"/>
    <property type="match status" value="1"/>
</dbReference>
<name>A0A9F5MYK8_PYTBI</name>
<keyword evidence="3" id="KW-1185">Reference proteome</keyword>
<reference evidence="4" key="1">
    <citation type="submission" date="2025-08" db="UniProtKB">
        <authorList>
            <consortium name="RefSeq"/>
        </authorList>
    </citation>
    <scope>IDENTIFICATION</scope>
    <source>
        <tissue evidence="4">Liver</tissue>
    </source>
</reference>
<accession>A0A9F5MYK8</accession>
<dbReference type="InterPro" id="IPR014756">
    <property type="entry name" value="Ig_E-set"/>
</dbReference>
<dbReference type="InterPro" id="IPR057106">
    <property type="entry name" value="NXPE4_C"/>
</dbReference>
<dbReference type="Pfam" id="PF06312">
    <property type="entry name" value="Neurexophilin"/>
    <property type="match status" value="1"/>
</dbReference>